<feature type="signal peptide" evidence="1">
    <location>
        <begin position="1"/>
        <end position="20"/>
    </location>
</feature>
<evidence type="ECO:0000256" key="1">
    <source>
        <dbReference type="SAM" id="SignalP"/>
    </source>
</evidence>
<reference evidence="3" key="1">
    <citation type="submission" date="2025-08" db="UniProtKB">
        <authorList>
            <consortium name="RefSeq"/>
        </authorList>
    </citation>
    <scope>IDENTIFICATION</scope>
    <source>
        <tissue evidence="3">Whole larvae</tissue>
    </source>
</reference>
<keyword evidence="1" id="KW-0732">Signal</keyword>
<accession>A0A6J3CD40</accession>
<dbReference type="AlphaFoldDB" id="A0A6J3CD40"/>
<evidence type="ECO:0000313" key="3">
    <source>
        <dbReference type="RefSeq" id="XP_031770326.2"/>
    </source>
</evidence>
<dbReference type="GeneID" id="116413751"/>
<dbReference type="KEGG" id="gmw:116413751"/>
<protein>
    <submittedName>
        <fullName evidence="3">Uncharacterized protein LOC116413751</fullName>
    </submittedName>
</protein>
<feature type="chain" id="PRO_5046764332" evidence="1">
    <location>
        <begin position="21"/>
        <end position="491"/>
    </location>
</feature>
<keyword evidence="2" id="KW-1185">Reference proteome</keyword>
<gene>
    <name evidence="3" type="primary">LOC116413751</name>
</gene>
<sequence length="491" mass="54606">MKEKFSYLLVSIISINIAVSSPFNVSNNIYQKLSTVQNGAYLSEPQDLSKTLKVLELLEDPSYPLINTINTAHTKEESEAFNKILEGKKTENESIKENKTGTIEKIIYADTVTESTTVSQDVKNKQTIPMKKHKNGKDLKTKSSALTDLKTKTTASPNKKPTLNDGKPTIIEMMNKKLKLNATINQNFELPPTMIPIFKPRSMETNYMGNREIDPNFILPEPITDLSNSTTDENKIILNQNIDLIDHVIKANPGQEDIPNTSYVIKYLQAINGDDLTQNSEIKPGIQGLDNSPINGVANSNFISLQRHQDVQSERNHVTTNKNNNPYFKMVEFIPIGDIQNAGFTNAVLNDYNIPNSNIIHSNSLTQNQQISIAKLNENAGGKQDFIPKTSTFYIPCQKASDVLNDAPASSISCASLTEANVESVIKDLSANFQKQHLDEKVASLKTPNNSVAILFKTKEISLLKLYGDLLKKITITVLVPYHISKLGQEI</sequence>
<organism evidence="2 3">
    <name type="scientific">Galleria mellonella</name>
    <name type="common">Greater wax moth</name>
    <dbReference type="NCBI Taxonomy" id="7137"/>
    <lineage>
        <taxon>Eukaryota</taxon>
        <taxon>Metazoa</taxon>
        <taxon>Ecdysozoa</taxon>
        <taxon>Arthropoda</taxon>
        <taxon>Hexapoda</taxon>
        <taxon>Insecta</taxon>
        <taxon>Pterygota</taxon>
        <taxon>Neoptera</taxon>
        <taxon>Endopterygota</taxon>
        <taxon>Lepidoptera</taxon>
        <taxon>Glossata</taxon>
        <taxon>Ditrysia</taxon>
        <taxon>Pyraloidea</taxon>
        <taxon>Pyralidae</taxon>
        <taxon>Galleriinae</taxon>
        <taxon>Galleria</taxon>
    </lineage>
</organism>
<dbReference type="RefSeq" id="XP_031770326.2">
    <property type="nucleotide sequence ID" value="XM_031914466.2"/>
</dbReference>
<evidence type="ECO:0000313" key="2">
    <source>
        <dbReference type="Proteomes" id="UP001652740"/>
    </source>
</evidence>
<name>A0A6J3CD40_GALME</name>
<dbReference type="Proteomes" id="UP001652740">
    <property type="component" value="Unplaced"/>
</dbReference>
<proteinExistence type="predicted"/>
<dbReference type="InParanoid" id="A0A6J3CD40"/>